<evidence type="ECO:0000259" key="1">
    <source>
        <dbReference type="SMART" id="SM01321"/>
    </source>
</evidence>
<comment type="caution">
    <text evidence="2">The sequence shown here is derived from an EMBL/GenBank/DDBJ whole genome shotgun (WGS) entry which is preliminary data.</text>
</comment>
<dbReference type="SMART" id="SM01321">
    <property type="entry name" value="Y1_Tnp"/>
    <property type="match status" value="1"/>
</dbReference>
<proteinExistence type="predicted"/>
<evidence type="ECO:0000313" key="3">
    <source>
        <dbReference type="Proteomes" id="UP001249959"/>
    </source>
</evidence>
<dbReference type="PANTHER" id="PTHR34322:SF2">
    <property type="entry name" value="TRANSPOSASE IS200-LIKE DOMAIN-CONTAINING PROTEIN"/>
    <property type="match status" value="1"/>
</dbReference>
<dbReference type="Proteomes" id="UP001249959">
    <property type="component" value="Unassembled WGS sequence"/>
</dbReference>
<dbReference type="InterPro" id="IPR002686">
    <property type="entry name" value="Transposase_17"/>
</dbReference>
<dbReference type="RefSeq" id="WP_316070552.1">
    <property type="nucleotide sequence ID" value="NZ_JAVNWW010000002.1"/>
</dbReference>
<sequence>MSHLAHYLTRFQSGNYYHIYNRGVDRKLIYRTRSNHLYFMRLWQRYMEGYLDVISYSLNANHFHFLVRVRHFEASQLGDKTEHELVANRLKMLFRTYALAFNRNHGRTGSLFDGPYKRVLVEDSRNLSYLVQYIHVNPEKNNLVLDFRTWDWSSYKFILSPRKSIVDRKFVLEWFGGIKEFVLFHSIDNQEVDISPMLSDDE</sequence>
<protein>
    <recommendedName>
        <fullName evidence="1">Transposase IS200-like domain-containing protein</fullName>
    </recommendedName>
</protein>
<name>A0ABU3TS95_9BACT</name>
<keyword evidence="3" id="KW-1185">Reference proteome</keyword>
<gene>
    <name evidence="2" type="ORF">PQG45_06840</name>
</gene>
<dbReference type="SUPFAM" id="SSF143422">
    <property type="entry name" value="Transposase IS200-like"/>
    <property type="match status" value="1"/>
</dbReference>
<evidence type="ECO:0000313" key="2">
    <source>
        <dbReference type="EMBL" id="MDU0808745.1"/>
    </source>
</evidence>
<feature type="domain" description="Transposase IS200-like" evidence="1">
    <location>
        <begin position="12"/>
        <end position="137"/>
    </location>
</feature>
<dbReference type="Gene3D" id="3.30.70.1290">
    <property type="entry name" value="Transposase IS200-like"/>
    <property type="match status" value="1"/>
</dbReference>
<reference evidence="2 3" key="1">
    <citation type="submission" date="2023-09" db="EMBL/GenBank/DDBJ databases">
        <title>Aquirufa genomes.</title>
        <authorList>
            <person name="Pitt A."/>
        </authorList>
    </citation>
    <scope>NUCLEOTIDE SEQUENCE [LARGE SCALE GENOMIC DNA]</scope>
    <source>
        <strain evidence="2 3">LEOWEIH-7C</strain>
    </source>
</reference>
<dbReference type="PANTHER" id="PTHR34322">
    <property type="entry name" value="TRANSPOSASE, Y1_TNP DOMAIN-CONTAINING"/>
    <property type="match status" value="1"/>
</dbReference>
<dbReference type="EMBL" id="JAVNWW010000002">
    <property type="protein sequence ID" value="MDU0808745.1"/>
    <property type="molecule type" value="Genomic_DNA"/>
</dbReference>
<accession>A0ABU3TS95</accession>
<organism evidence="2 3">
    <name type="scientific">Aquirufa regiilacus</name>
    <dbReference type="NCBI Taxonomy" id="3024868"/>
    <lineage>
        <taxon>Bacteria</taxon>
        <taxon>Pseudomonadati</taxon>
        <taxon>Bacteroidota</taxon>
        <taxon>Cytophagia</taxon>
        <taxon>Cytophagales</taxon>
        <taxon>Flectobacillaceae</taxon>
        <taxon>Aquirufa</taxon>
    </lineage>
</organism>
<dbReference type="InterPro" id="IPR036515">
    <property type="entry name" value="Transposase_17_sf"/>
</dbReference>